<comment type="similarity">
    <text evidence="1">Belongs to the HesB/IscA family.</text>
</comment>
<dbReference type="GO" id="GO:0051537">
    <property type="term" value="F:2 iron, 2 sulfur cluster binding"/>
    <property type="evidence" value="ECO:0007669"/>
    <property type="project" value="TreeGrafter"/>
</dbReference>
<accession>A0A0C9MKH8</accession>
<evidence type="ECO:0000313" key="5">
    <source>
        <dbReference type="EMBL" id="GAN08054.1"/>
    </source>
</evidence>
<protein>
    <recommendedName>
        <fullName evidence="3">Iron-sulfur assembly protein 1</fullName>
    </recommendedName>
</protein>
<dbReference type="Pfam" id="PF01521">
    <property type="entry name" value="Fe-S_biosyn"/>
    <property type="match status" value="1"/>
</dbReference>
<dbReference type="InterPro" id="IPR050322">
    <property type="entry name" value="Fe-S_cluster_asmbl/transfer"/>
</dbReference>
<dbReference type="GO" id="GO:0016226">
    <property type="term" value="P:iron-sulfur cluster assembly"/>
    <property type="evidence" value="ECO:0007669"/>
    <property type="project" value="InterPro"/>
</dbReference>
<dbReference type="InterPro" id="IPR000361">
    <property type="entry name" value="ATAP_core_dom"/>
</dbReference>
<evidence type="ECO:0000259" key="4">
    <source>
        <dbReference type="Pfam" id="PF01521"/>
    </source>
</evidence>
<dbReference type="Gene3D" id="2.60.300.12">
    <property type="entry name" value="HesB-like domain"/>
    <property type="match status" value="1"/>
</dbReference>
<evidence type="ECO:0000256" key="2">
    <source>
        <dbReference type="ARBA" id="ARBA00054873"/>
    </source>
</evidence>
<feature type="domain" description="Core" evidence="4">
    <location>
        <begin position="29"/>
        <end position="128"/>
    </location>
</feature>
<evidence type="ECO:0000256" key="1">
    <source>
        <dbReference type="ARBA" id="ARBA00006718"/>
    </source>
</evidence>
<sequence>MFPTRIRRQAAKAIMAHGTRQLKLRKAPLTLTTAAVSRLKELSSGDHPQFLRVGVKSKGCSGNSYMMEFTETRGKFDEIVNQQGVTVLVDSKALLTVLGSEMDYVEDALSSQFVFHNPNVKGTCGCGESFTV</sequence>
<dbReference type="OrthoDB" id="333486at2759"/>
<reference evidence="5" key="1">
    <citation type="submission" date="2014-09" db="EMBL/GenBank/DDBJ databases">
        <title>Draft genome sequence of an oleaginous Mucoromycotina fungus Mucor ambiguus NBRC6742.</title>
        <authorList>
            <person name="Takeda I."/>
            <person name="Yamane N."/>
            <person name="Morita T."/>
            <person name="Tamano K."/>
            <person name="Machida M."/>
            <person name="Baker S."/>
            <person name="Koike H."/>
        </authorList>
    </citation>
    <scope>NUCLEOTIDE SEQUENCE</scope>
    <source>
        <strain evidence="5">NBRC 6742</strain>
    </source>
</reference>
<gene>
    <name evidence="5" type="ORF">MAM1_0187d07561</name>
</gene>
<dbReference type="SUPFAM" id="SSF89360">
    <property type="entry name" value="HesB-like domain"/>
    <property type="match status" value="1"/>
</dbReference>
<dbReference type="GO" id="GO:0005739">
    <property type="term" value="C:mitochondrion"/>
    <property type="evidence" value="ECO:0007669"/>
    <property type="project" value="TreeGrafter"/>
</dbReference>
<dbReference type="NCBIfam" id="TIGR00049">
    <property type="entry name" value="iron-sulfur cluster assembly accessory protein"/>
    <property type="match status" value="1"/>
</dbReference>
<evidence type="ECO:0000256" key="3">
    <source>
        <dbReference type="ARBA" id="ARBA00071673"/>
    </source>
</evidence>
<dbReference type="InterPro" id="IPR016092">
    <property type="entry name" value="ATAP"/>
</dbReference>
<dbReference type="PANTHER" id="PTHR10072">
    <property type="entry name" value="IRON-SULFUR CLUSTER ASSEMBLY PROTEIN"/>
    <property type="match status" value="1"/>
</dbReference>
<dbReference type="PROSITE" id="PS01152">
    <property type="entry name" value="HESB"/>
    <property type="match status" value="1"/>
</dbReference>
<name>A0A0C9MKH8_9FUNG</name>
<proteinExistence type="inferred from homology"/>
<dbReference type="FunFam" id="2.60.300.12:FF:000001">
    <property type="entry name" value="Iron-binding protein IscA"/>
    <property type="match status" value="1"/>
</dbReference>
<dbReference type="InterPro" id="IPR017870">
    <property type="entry name" value="FeS_cluster_insertion_CS"/>
</dbReference>
<evidence type="ECO:0000313" key="6">
    <source>
        <dbReference type="Proteomes" id="UP000053815"/>
    </source>
</evidence>
<organism evidence="5">
    <name type="scientific">Mucor ambiguus</name>
    <dbReference type="NCBI Taxonomy" id="91626"/>
    <lineage>
        <taxon>Eukaryota</taxon>
        <taxon>Fungi</taxon>
        <taxon>Fungi incertae sedis</taxon>
        <taxon>Mucoromycota</taxon>
        <taxon>Mucoromycotina</taxon>
        <taxon>Mucoromycetes</taxon>
        <taxon>Mucorales</taxon>
        <taxon>Mucorineae</taxon>
        <taxon>Mucoraceae</taxon>
        <taxon>Mucor</taxon>
    </lineage>
</organism>
<dbReference type="AlphaFoldDB" id="A0A0C9MKH8"/>
<dbReference type="PANTHER" id="PTHR10072:SF41">
    <property type="entry name" value="IRON-SULFUR CLUSTER ASSEMBLY 1 HOMOLOG, MITOCHONDRIAL"/>
    <property type="match status" value="1"/>
</dbReference>
<dbReference type="Proteomes" id="UP000053815">
    <property type="component" value="Unassembled WGS sequence"/>
</dbReference>
<dbReference type="InterPro" id="IPR035903">
    <property type="entry name" value="HesB-like_dom_sf"/>
</dbReference>
<keyword evidence="6" id="KW-1185">Reference proteome</keyword>
<dbReference type="STRING" id="91626.A0A0C9MKH8"/>
<dbReference type="EMBL" id="DF836476">
    <property type="protein sequence ID" value="GAN08054.1"/>
    <property type="molecule type" value="Genomic_DNA"/>
</dbReference>
<comment type="function">
    <text evidence="2">Involved in the assembly of mitochondrial and cytoplasmic iron-sulfur proteins. Probably involved in the binding of an intermediate of Fe/S cluster assembly.</text>
</comment>